<gene>
    <name evidence="2" type="ORF">MSPICULIGERA_LOCUS22465</name>
</gene>
<evidence type="ECO:0000313" key="2">
    <source>
        <dbReference type="EMBL" id="CAJ0584408.1"/>
    </source>
</evidence>
<feature type="non-terminal residue" evidence="2">
    <location>
        <position position="1"/>
    </location>
</feature>
<name>A0AA36DAX9_9BILA</name>
<dbReference type="AlphaFoldDB" id="A0AA36DAX9"/>
<protein>
    <submittedName>
        <fullName evidence="2">Uncharacterized protein</fullName>
    </submittedName>
</protein>
<keyword evidence="1" id="KW-0732">Signal</keyword>
<keyword evidence="3" id="KW-1185">Reference proteome</keyword>
<organism evidence="2 3">
    <name type="scientific">Mesorhabditis spiculigera</name>
    <dbReference type="NCBI Taxonomy" id="96644"/>
    <lineage>
        <taxon>Eukaryota</taxon>
        <taxon>Metazoa</taxon>
        <taxon>Ecdysozoa</taxon>
        <taxon>Nematoda</taxon>
        <taxon>Chromadorea</taxon>
        <taxon>Rhabditida</taxon>
        <taxon>Rhabditina</taxon>
        <taxon>Rhabditomorpha</taxon>
        <taxon>Rhabditoidea</taxon>
        <taxon>Rhabditidae</taxon>
        <taxon>Mesorhabditinae</taxon>
        <taxon>Mesorhabditis</taxon>
    </lineage>
</organism>
<dbReference type="Proteomes" id="UP001177023">
    <property type="component" value="Unassembled WGS sequence"/>
</dbReference>
<sequence>MIVFWLLALGQAISASHIVDLDNPAAHPDTSVECAKQCASSLRTGLLAALGTHSTPYSSLLAPFHHIFSQNPDPRHSLRKSETTCKSVFHFDSCLSKCGGSTEKDTWQQSISHWTLFCTLIRQSTKAVYEYVTCEGAQMRKAVEQCGQINIYPRSSFTTFCRVFEKYRRCYQKVKHDCTPPGLAIKQQIDDAIQKSFERLMNINSNRVRIPNRCTAWINSQGNEEEDENAINQSQWKTSQHRSTDLHVVQQIPVLREAPKEAITPTLEPPTDEPDLITVRPYLPLLSTTPSPSISVSSSLLSKSTSLPSYAFSLFSVFATTLAFLQLRH</sequence>
<comment type="caution">
    <text evidence="2">The sequence shown here is derived from an EMBL/GenBank/DDBJ whole genome shotgun (WGS) entry which is preliminary data.</text>
</comment>
<accession>A0AA36DAX9</accession>
<proteinExistence type="predicted"/>
<feature type="chain" id="PRO_5041334239" evidence="1">
    <location>
        <begin position="16"/>
        <end position="329"/>
    </location>
</feature>
<dbReference type="EMBL" id="CATQJA010002693">
    <property type="protein sequence ID" value="CAJ0584408.1"/>
    <property type="molecule type" value="Genomic_DNA"/>
</dbReference>
<reference evidence="2" key="1">
    <citation type="submission" date="2023-06" db="EMBL/GenBank/DDBJ databases">
        <authorList>
            <person name="Delattre M."/>
        </authorList>
    </citation>
    <scope>NUCLEOTIDE SEQUENCE</scope>
    <source>
        <strain evidence="2">AF72</strain>
    </source>
</reference>
<evidence type="ECO:0000256" key="1">
    <source>
        <dbReference type="SAM" id="SignalP"/>
    </source>
</evidence>
<feature type="signal peptide" evidence="1">
    <location>
        <begin position="1"/>
        <end position="15"/>
    </location>
</feature>
<evidence type="ECO:0000313" key="3">
    <source>
        <dbReference type="Proteomes" id="UP001177023"/>
    </source>
</evidence>